<gene>
    <name evidence="2" type="ORF">BU24DRAFT_430780</name>
</gene>
<dbReference type="RefSeq" id="XP_033386916.1">
    <property type="nucleotide sequence ID" value="XM_033529831.1"/>
</dbReference>
<dbReference type="InterPro" id="IPR036188">
    <property type="entry name" value="FAD/NAD-bd_sf"/>
</dbReference>
<dbReference type="InterPro" id="IPR002937">
    <property type="entry name" value="Amino_oxidase"/>
</dbReference>
<name>A0A6A5Y0H1_9PLEO</name>
<feature type="domain" description="Amine oxidase" evidence="1">
    <location>
        <begin position="21"/>
        <end position="352"/>
    </location>
</feature>
<proteinExistence type="predicted"/>
<dbReference type="SUPFAM" id="SSF51905">
    <property type="entry name" value="FAD/NAD(P)-binding domain"/>
    <property type="match status" value="1"/>
</dbReference>
<dbReference type="GO" id="GO:0016491">
    <property type="term" value="F:oxidoreductase activity"/>
    <property type="evidence" value="ECO:0007669"/>
    <property type="project" value="InterPro"/>
</dbReference>
<sequence length="513" mass="56135">MSGPLDARSQKPCVAIVGAGFAGLRAAEVLLKHGCTVAIFEARNRVGGRLCQARVGPHLVDMGPNWVHGTQDNPVFELLKSTGTLTHNLPDDEITFAPNGTLLCEDEAEYLNDSSAEIDANLSLLDYIKQNVEEKVKDYLDDKIKGQDDEANVERLKDLVVKLAELWGGYTGATPCQQSLRFLWLEECLEEETLFCAGTHAKVLDIVSKAALDGADVKFGHIVNRICSRSQKGGKVTVETRDGGKEDFDEVVVTCPLGWLKKNTNMFQPELPPRISQAVANLGYGKLDKVYITFQQAWWEKMKEPSATAGPTAGSDSRLSQKVEKGHYPTYTTFITPNYAQETNPENLYQDCINLAALPKGTEHPTLLFYTSGSTSDYVAEIMSRSRSSSTSDTSSSPLAADLWQIFEPYVSRLPNYKAGQGDCIPVDILATGWTSDEFAGFGSYTGFPVGSTDCDKDIEALRDGVGLVERGVWLAGEHTAPFEFSATITGAYISGEKVAERILDAWSLKDKQ</sequence>
<dbReference type="InterPro" id="IPR050281">
    <property type="entry name" value="Flavin_monoamine_oxidase"/>
</dbReference>
<accession>A0A6A5Y0H1</accession>
<dbReference type="GeneID" id="54287228"/>
<dbReference type="PRINTS" id="PR00419">
    <property type="entry name" value="ADXRDTASE"/>
</dbReference>
<dbReference type="Pfam" id="PF01593">
    <property type="entry name" value="Amino_oxidase"/>
    <property type="match status" value="2"/>
</dbReference>
<evidence type="ECO:0000259" key="1">
    <source>
        <dbReference type="Pfam" id="PF01593"/>
    </source>
</evidence>
<evidence type="ECO:0000313" key="3">
    <source>
        <dbReference type="Proteomes" id="UP000799778"/>
    </source>
</evidence>
<protein>
    <submittedName>
        <fullName evidence="2">Flavin-containing amine oxidoreductase</fullName>
    </submittedName>
</protein>
<dbReference type="PANTHER" id="PTHR10742:SF414">
    <property type="entry name" value="CONTAINING AMINE OXIDASE, PUTATIVE (AFU_ORTHOLOGUE AFUA_3G12150)-RELATED"/>
    <property type="match status" value="1"/>
</dbReference>
<organism evidence="2 3">
    <name type="scientific">Aaosphaeria arxii CBS 175.79</name>
    <dbReference type="NCBI Taxonomy" id="1450172"/>
    <lineage>
        <taxon>Eukaryota</taxon>
        <taxon>Fungi</taxon>
        <taxon>Dikarya</taxon>
        <taxon>Ascomycota</taxon>
        <taxon>Pezizomycotina</taxon>
        <taxon>Dothideomycetes</taxon>
        <taxon>Pleosporomycetidae</taxon>
        <taxon>Pleosporales</taxon>
        <taxon>Pleosporales incertae sedis</taxon>
        <taxon>Aaosphaeria</taxon>
    </lineage>
</organism>
<dbReference type="SUPFAM" id="SSF54373">
    <property type="entry name" value="FAD-linked reductases, C-terminal domain"/>
    <property type="match status" value="1"/>
</dbReference>
<dbReference type="GO" id="GO:0006338">
    <property type="term" value="P:chromatin remodeling"/>
    <property type="evidence" value="ECO:0007669"/>
    <property type="project" value="TreeGrafter"/>
</dbReference>
<keyword evidence="3" id="KW-1185">Reference proteome</keyword>
<dbReference type="GO" id="GO:0003682">
    <property type="term" value="F:chromatin binding"/>
    <property type="evidence" value="ECO:0007669"/>
    <property type="project" value="TreeGrafter"/>
</dbReference>
<dbReference type="OrthoDB" id="7777654at2759"/>
<dbReference type="Gene3D" id="3.50.50.60">
    <property type="entry name" value="FAD/NAD(P)-binding domain"/>
    <property type="match status" value="1"/>
</dbReference>
<dbReference type="AlphaFoldDB" id="A0A6A5Y0H1"/>
<feature type="domain" description="Amine oxidase" evidence="1">
    <location>
        <begin position="426"/>
        <end position="504"/>
    </location>
</feature>
<dbReference type="GO" id="GO:0050660">
    <property type="term" value="F:flavin adenine dinucleotide binding"/>
    <property type="evidence" value="ECO:0007669"/>
    <property type="project" value="TreeGrafter"/>
</dbReference>
<evidence type="ECO:0000313" key="2">
    <source>
        <dbReference type="EMBL" id="KAF2018577.1"/>
    </source>
</evidence>
<dbReference type="Gene3D" id="3.90.660.10">
    <property type="match status" value="1"/>
</dbReference>
<dbReference type="PANTHER" id="PTHR10742">
    <property type="entry name" value="FLAVIN MONOAMINE OXIDASE"/>
    <property type="match status" value="1"/>
</dbReference>
<reference evidence="2" key="1">
    <citation type="journal article" date="2020" name="Stud. Mycol.">
        <title>101 Dothideomycetes genomes: a test case for predicting lifestyles and emergence of pathogens.</title>
        <authorList>
            <person name="Haridas S."/>
            <person name="Albert R."/>
            <person name="Binder M."/>
            <person name="Bloem J."/>
            <person name="Labutti K."/>
            <person name="Salamov A."/>
            <person name="Andreopoulos B."/>
            <person name="Baker S."/>
            <person name="Barry K."/>
            <person name="Bills G."/>
            <person name="Bluhm B."/>
            <person name="Cannon C."/>
            <person name="Castanera R."/>
            <person name="Culley D."/>
            <person name="Daum C."/>
            <person name="Ezra D."/>
            <person name="Gonzalez J."/>
            <person name="Henrissat B."/>
            <person name="Kuo A."/>
            <person name="Liang C."/>
            <person name="Lipzen A."/>
            <person name="Lutzoni F."/>
            <person name="Magnuson J."/>
            <person name="Mondo S."/>
            <person name="Nolan M."/>
            <person name="Ohm R."/>
            <person name="Pangilinan J."/>
            <person name="Park H.-J."/>
            <person name="Ramirez L."/>
            <person name="Alfaro M."/>
            <person name="Sun H."/>
            <person name="Tritt A."/>
            <person name="Yoshinaga Y."/>
            <person name="Zwiers L.-H."/>
            <person name="Turgeon B."/>
            <person name="Goodwin S."/>
            <person name="Spatafora J."/>
            <person name="Crous P."/>
            <person name="Grigoriev I."/>
        </authorList>
    </citation>
    <scope>NUCLEOTIDE SEQUENCE</scope>
    <source>
        <strain evidence="2">CBS 175.79</strain>
    </source>
</reference>
<dbReference type="Proteomes" id="UP000799778">
    <property type="component" value="Unassembled WGS sequence"/>
</dbReference>
<dbReference type="EMBL" id="ML978067">
    <property type="protein sequence ID" value="KAF2018577.1"/>
    <property type="molecule type" value="Genomic_DNA"/>
</dbReference>